<evidence type="ECO:0000256" key="1">
    <source>
        <dbReference type="SAM" id="Phobius"/>
    </source>
</evidence>
<dbReference type="Proteomes" id="UP000256838">
    <property type="component" value="Unassembled WGS sequence"/>
</dbReference>
<evidence type="ECO:0008006" key="4">
    <source>
        <dbReference type="Google" id="ProtNLM"/>
    </source>
</evidence>
<protein>
    <recommendedName>
        <fullName evidence="4">Pentapeptide repeat-containing protein</fullName>
    </recommendedName>
</protein>
<reference evidence="2 3" key="1">
    <citation type="submission" date="2018-08" db="EMBL/GenBank/DDBJ databases">
        <title>Paraburkholderia sp. DHOM06 isolated from forest soil.</title>
        <authorList>
            <person name="Gao Z.-H."/>
            <person name="Qiu L.-H."/>
        </authorList>
    </citation>
    <scope>NUCLEOTIDE SEQUENCE [LARGE SCALE GENOMIC DNA]</scope>
    <source>
        <strain evidence="2 3">DHOM06</strain>
    </source>
</reference>
<organism evidence="2 3">
    <name type="scientific">Trinickia dinghuensis</name>
    <dbReference type="NCBI Taxonomy" id="2291023"/>
    <lineage>
        <taxon>Bacteria</taxon>
        <taxon>Pseudomonadati</taxon>
        <taxon>Pseudomonadota</taxon>
        <taxon>Betaproteobacteria</taxon>
        <taxon>Burkholderiales</taxon>
        <taxon>Burkholderiaceae</taxon>
        <taxon>Trinickia</taxon>
    </lineage>
</organism>
<comment type="caution">
    <text evidence="2">The sequence shown here is derived from an EMBL/GenBank/DDBJ whole genome shotgun (WGS) entry which is preliminary data.</text>
</comment>
<dbReference type="SUPFAM" id="SSF141571">
    <property type="entry name" value="Pentapeptide repeat-like"/>
    <property type="match status" value="1"/>
</dbReference>
<dbReference type="AlphaFoldDB" id="A0A3D8K6F9"/>
<dbReference type="OrthoDB" id="5290767at2"/>
<dbReference type="EMBL" id="QRGA01000003">
    <property type="protein sequence ID" value="RDV00142.1"/>
    <property type="molecule type" value="Genomic_DNA"/>
</dbReference>
<keyword evidence="1" id="KW-0472">Membrane</keyword>
<gene>
    <name evidence="2" type="ORF">DWV00_04875</name>
</gene>
<name>A0A3D8K6F9_9BURK</name>
<evidence type="ECO:0000313" key="3">
    <source>
        <dbReference type="Proteomes" id="UP000256838"/>
    </source>
</evidence>
<keyword evidence="1" id="KW-1133">Transmembrane helix</keyword>
<proteinExistence type="predicted"/>
<dbReference type="Pfam" id="PF00805">
    <property type="entry name" value="Pentapeptide"/>
    <property type="match status" value="1"/>
</dbReference>
<dbReference type="InterPro" id="IPR001646">
    <property type="entry name" value="5peptide_repeat"/>
</dbReference>
<accession>A0A3D8K6F9</accession>
<dbReference type="Gene3D" id="2.160.20.80">
    <property type="entry name" value="E3 ubiquitin-protein ligase SopA"/>
    <property type="match status" value="1"/>
</dbReference>
<evidence type="ECO:0000313" key="2">
    <source>
        <dbReference type="EMBL" id="RDV00142.1"/>
    </source>
</evidence>
<sequence>MIGSAVLKKGNREQIVDYYVAKNLTAENADFSYKILTRLNAAKKTAFHKVSFVHAVFDGCYFNQCFFDSCDFTGARFIGCNFHQTSFAGCKFAYATFERCQIDDDILSKEAPLEDNLRMRFARSLRMNYQQIGDAKAVNKAISFELQATESYLYKSWASGETYYREKYRGIVVVRQFGSWICFRVLDFVWGNGESVLKLLRSFVLAFLVIGLSEGAIGGDPWNLHRYLLGMQHAPAVFFGVAGVGSFGPTAASVIAATRLVGMAFLTAILIKRLGRR</sequence>
<feature type="transmembrane region" description="Helical" evidence="1">
    <location>
        <begin position="238"/>
        <end position="271"/>
    </location>
</feature>
<keyword evidence="1" id="KW-0812">Transmembrane</keyword>
<keyword evidence="3" id="KW-1185">Reference proteome</keyword>